<accession>A0A919U3D6</accession>
<dbReference type="Pfam" id="PF00535">
    <property type="entry name" value="Glycos_transf_2"/>
    <property type="match status" value="1"/>
</dbReference>
<evidence type="ECO:0000313" key="3">
    <source>
        <dbReference type="Proteomes" id="UP000642125"/>
    </source>
</evidence>
<dbReference type="GO" id="GO:0016740">
    <property type="term" value="F:transferase activity"/>
    <property type="evidence" value="ECO:0007669"/>
    <property type="project" value="UniProtKB-KW"/>
</dbReference>
<dbReference type="EMBL" id="BONO01000019">
    <property type="protein sequence ID" value="GIG37103.1"/>
    <property type="molecule type" value="Genomic_DNA"/>
</dbReference>
<dbReference type="Gene3D" id="3.90.550.10">
    <property type="entry name" value="Spore Coat Polysaccharide Biosynthesis Protein SpsA, Chain A"/>
    <property type="match status" value="1"/>
</dbReference>
<keyword evidence="2" id="KW-0808">Transferase</keyword>
<dbReference type="PANTHER" id="PTHR43685">
    <property type="entry name" value="GLYCOSYLTRANSFERASE"/>
    <property type="match status" value="1"/>
</dbReference>
<dbReference type="GO" id="GO:0044010">
    <property type="term" value="P:single-species biofilm formation"/>
    <property type="evidence" value="ECO:0007669"/>
    <property type="project" value="TreeGrafter"/>
</dbReference>
<organism evidence="2 3">
    <name type="scientific">Cellulomonas pakistanensis</name>
    <dbReference type="NCBI Taxonomy" id="992287"/>
    <lineage>
        <taxon>Bacteria</taxon>
        <taxon>Bacillati</taxon>
        <taxon>Actinomycetota</taxon>
        <taxon>Actinomycetes</taxon>
        <taxon>Micrococcales</taxon>
        <taxon>Cellulomonadaceae</taxon>
        <taxon>Cellulomonas</taxon>
    </lineage>
</organism>
<gene>
    <name evidence="2" type="ORF">Cpa01nite_24840</name>
</gene>
<dbReference type="SUPFAM" id="SSF53448">
    <property type="entry name" value="Nucleotide-diphospho-sugar transferases"/>
    <property type="match status" value="1"/>
</dbReference>
<proteinExistence type="predicted"/>
<dbReference type="InterPro" id="IPR050834">
    <property type="entry name" value="Glycosyltransf_2"/>
</dbReference>
<dbReference type="InterPro" id="IPR029044">
    <property type="entry name" value="Nucleotide-diphossugar_trans"/>
</dbReference>
<reference evidence="2" key="1">
    <citation type="submission" date="2021-01" db="EMBL/GenBank/DDBJ databases">
        <title>Whole genome shotgun sequence of Cellulomonas pakistanensis NBRC 110800.</title>
        <authorList>
            <person name="Komaki H."/>
            <person name="Tamura T."/>
        </authorList>
    </citation>
    <scope>NUCLEOTIDE SEQUENCE</scope>
    <source>
        <strain evidence="2">NBRC 110800</strain>
    </source>
</reference>
<evidence type="ECO:0000313" key="2">
    <source>
        <dbReference type="EMBL" id="GIG37103.1"/>
    </source>
</evidence>
<dbReference type="AlphaFoldDB" id="A0A919U3D6"/>
<keyword evidence="3" id="KW-1185">Reference proteome</keyword>
<dbReference type="Proteomes" id="UP000642125">
    <property type="component" value="Unassembled WGS sequence"/>
</dbReference>
<dbReference type="CDD" id="cd00761">
    <property type="entry name" value="Glyco_tranf_GTA_type"/>
    <property type="match status" value="1"/>
</dbReference>
<name>A0A919U3D6_9CELL</name>
<protein>
    <submittedName>
        <fullName evidence="2">Glycosyl transferase</fullName>
    </submittedName>
</protein>
<evidence type="ECO:0000259" key="1">
    <source>
        <dbReference type="Pfam" id="PF00535"/>
    </source>
</evidence>
<sequence>MPGMEVAVVVTAHDQRELVVEAVASVRAQTAPCAELVVVDDGSADSGSLAVLDRLRAEGVRVLRQANAGVSAARNAGIAATRAPLVLVLDGDDRLAPAFLERVVPLLDDPDVVAASSWLGLFGVATGVARPVGGRLVDFLHRNACPGTAVLRRAAWERAGGYDESLRAGFEDWDLYLGMLARGGRVAIEPEALIRYRTAPASANVRSMEHRLDLVRGLVEKHRAAYAAHLTDVLLAQEATAIRRLADWEALVAADPALPLGEPTFGDGGMAAHVRVATARAAG</sequence>
<feature type="domain" description="Glycosyltransferase 2-like" evidence="1">
    <location>
        <begin position="8"/>
        <end position="116"/>
    </location>
</feature>
<comment type="caution">
    <text evidence="2">The sequence shown here is derived from an EMBL/GenBank/DDBJ whole genome shotgun (WGS) entry which is preliminary data.</text>
</comment>
<dbReference type="PANTHER" id="PTHR43685:SF2">
    <property type="entry name" value="GLYCOSYLTRANSFERASE 2-LIKE DOMAIN-CONTAINING PROTEIN"/>
    <property type="match status" value="1"/>
</dbReference>
<dbReference type="InterPro" id="IPR001173">
    <property type="entry name" value="Glyco_trans_2-like"/>
</dbReference>